<evidence type="ECO:0000313" key="3">
    <source>
        <dbReference type="EMBL" id="STF92302.1"/>
    </source>
</evidence>
<feature type="region of interest" description="Disordered" evidence="1">
    <location>
        <begin position="80"/>
        <end position="99"/>
    </location>
</feature>
<dbReference type="EMBL" id="JAAGYP010000046">
    <property type="protein sequence ID" value="NEN72855.1"/>
    <property type="molecule type" value="Genomic_DNA"/>
</dbReference>
<name>A0A376M4E1_ECOLX</name>
<protein>
    <submittedName>
        <fullName evidence="3">Uncharacterized protein</fullName>
    </submittedName>
</protein>
<gene>
    <name evidence="2" type="ORF">G3W53_22645</name>
    <name evidence="3" type="ORF">NCTC7927_00982</name>
</gene>
<dbReference type="Proteomes" id="UP000254043">
    <property type="component" value="Unassembled WGS sequence"/>
</dbReference>
<feature type="compositionally biased region" description="Basic and acidic residues" evidence="1">
    <location>
        <begin position="80"/>
        <end position="89"/>
    </location>
</feature>
<sequence length="99" mass="11409">MKNEAEKAMWSCKTSDTPWTFSRLLKKAICAVLPDSGPHTVHRVNKKENNYLTSVLSDICDSNEKDSNEAMFNPFHPLYRDHHPIDSREWSGSPYKTPE</sequence>
<accession>A0A376M4E1</accession>
<evidence type="ECO:0000313" key="2">
    <source>
        <dbReference type="EMBL" id="NEN72855.1"/>
    </source>
</evidence>
<reference evidence="3 4" key="1">
    <citation type="submission" date="2018-06" db="EMBL/GenBank/DDBJ databases">
        <authorList>
            <consortium name="Pathogen Informatics"/>
            <person name="Doyle S."/>
        </authorList>
    </citation>
    <scope>NUCLEOTIDE SEQUENCE [LARGE SCALE GENOMIC DNA]</scope>
    <source>
        <strain evidence="3 4">NCTC7927</strain>
    </source>
</reference>
<dbReference type="AlphaFoldDB" id="A0A376M4E1"/>
<evidence type="ECO:0000313" key="5">
    <source>
        <dbReference type="Proteomes" id="UP000471360"/>
    </source>
</evidence>
<dbReference type="RefSeq" id="WP_071827165.1">
    <property type="nucleotide sequence ID" value="NZ_CDQY01000062.1"/>
</dbReference>
<evidence type="ECO:0000256" key="1">
    <source>
        <dbReference type="SAM" id="MobiDB-lite"/>
    </source>
</evidence>
<dbReference type="Proteomes" id="UP000471360">
    <property type="component" value="Unassembled WGS sequence"/>
</dbReference>
<evidence type="ECO:0000313" key="4">
    <source>
        <dbReference type="Proteomes" id="UP000254043"/>
    </source>
</evidence>
<proteinExistence type="predicted"/>
<dbReference type="EMBL" id="UGAK01000003">
    <property type="protein sequence ID" value="STF92302.1"/>
    <property type="molecule type" value="Genomic_DNA"/>
</dbReference>
<reference evidence="2 5" key="2">
    <citation type="submission" date="2020-02" db="EMBL/GenBank/DDBJ databases">
        <authorList>
            <person name="Subbiah M."/>
            <person name="Call D."/>
        </authorList>
    </citation>
    <scope>NUCLEOTIDE SEQUENCE [LARGE SCALE GENOMIC DNA]</scope>
    <source>
        <strain evidence="2 5">8375wB1</strain>
    </source>
</reference>
<organism evidence="3 4">
    <name type="scientific">Escherichia coli</name>
    <dbReference type="NCBI Taxonomy" id="562"/>
    <lineage>
        <taxon>Bacteria</taxon>
        <taxon>Pseudomonadati</taxon>
        <taxon>Pseudomonadota</taxon>
        <taxon>Gammaproteobacteria</taxon>
        <taxon>Enterobacterales</taxon>
        <taxon>Enterobacteriaceae</taxon>
        <taxon>Escherichia</taxon>
    </lineage>
</organism>